<evidence type="ECO:0000313" key="13">
    <source>
        <dbReference type="Proteomes" id="UP000460949"/>
    </source>
</evidence>
<dbReference type="InterPro" id="IPR001425">
    <property type="entry name" value="Arc/bac/fun_rhodopsins"/>
</dbReference>
<evidence type="ECO:0000256" key="1">
    <source>
        <dbReference type="ARBA" id="ARBA00004141"/>
    </source>
</evidence>
<sequence length="232" mass="25895">MSRFDILMHYSYSAIMLIGALTFFIWSRKPRGVSKGEYIIAMIIPLWSGAAYLSIALGQGVLLEPDQTIYFARYLDWVVTTPLLLLALSLTAMFYESKKDKALIGGLITADVFMILTGLIADFSNDTLKYVWYALGLAALVIVLYIIWYPLRKLAARSGDGLSRHYKQMAAYLTSFWVLYPTAWVLGPSGVGAFQEVMEITAFIVLPILSKLGFTLLDLKGLRKLRTPGVDA</sequence>
<dbReference type="GO" id="GO:0009881">
    <property type="term" value="F:photoreceptor activity"/>
    <property type="evidence" value="ECO:0007669"/>
    <property type="project" value="UniProtKB-KW"/>
</dbReference>
<dbReference type="PROSITE" id="PS00950">
    <property type="entry name" value="BACTERIAL_OPSIN_1"/>
    <property type="match status" value="1"/>
</dbReference>
<reference evidence="12 13" key="1">
    <citation type="submission" date="2019-11" db="EMBL/GenBank/DDBJ databases">
        <title>Genome sequences of 17 halophilic strains isolated from different environments.</title>
        <authorList>
            <person name="Furrow R.E."/>
        </authorList>
    </citation>
    <scope>NUCLEOTIDE SEQUENCE [LARGE SCALE GENOMIC DNA]</scope>
    <source>
        <strain evidence="12 13">22511_23_Filter</strain>
    </source>
</reference>
<comment type="caution">
    <text evidence="12">The sequence shown here is derived from an EMBL/GenBank/DDBJ whole genome shotgun (WGS) entry which is preliminary data.</text>
</comment>
<dbReference type="PANTHER" id="PTHR28286:SF2">
    <property type="entry name" value="BACTERIORHODOPSIN _OPSIN, NOPA (EUROFUNG)"/>
    <property type="match status" value="1"/>
</dbReference>
<keyword evidence="9 11" id="KW-0472">Membrane</keyword>
<feature type="transmembrane region" description="Helical" evidence="11">
    <location>
        <begin position="102"/>
        <end position="124"/>
    </location>
</feature>
<dbReference type="GO" id="GO:0007602">
    <property type="term" value="P:phototransduction"/>
    <property type="evidence" value="ECO:0007669"/>
    <property type="project" value="UniProtKB-KW"/>
</dbReference>
<dbReference type="AlphaFoldDB" id="A0A845DW38"/>
<feature type="transmembrane region" description="Helical" evidence="11">
    <location>
        <begin position="74"/>
        <end position="95"/>
    </location>
</feature>
<organism evidence="12 13">
    <name type="scientific">Halobacillus litoralis</name>
    <dbReference type="NCBI Taxonomy" id="45668"/>
    <lineage>
        <taxon>Bacteria</taxon>
        <taxon>Bacillati</taxon>
        <taxon>Bacillota</taxon>
        <taxon>Bacilli</taxon>
        <taxon>Bacillales</taxon>
        <taxon>Bacillaceae</taxon>
        <taxon>Halobacillus</taxon>
    </lineage>
</organism>
<evidence type="ECO:0000256" key="7">
    <source>
        <dbReference type="ARBA" id="ARBA00022989"/>
    </source>
</evidence>
<feature type="transmembrane region" description="Helical" evidence="11">
    <location>
        <begin position="200"/>
        <end position="219"/>
    </location>
</feature>
<dbReference type="Pfam" id="PF01036">
    <property type="entry name" value="Bac_rhodopsin"/>
    <property type="match status" value="1"/>
</dbReference>
<evidence type="ECO:0000256" key="4">
    <source>
        <dbReference type="ARBA" id="ARBA00022606"/>
    </source>
</evidence>
<proteinExistence type="inferred from homology"/>
<evidence type="ECO:0000256" key="11">
    <source>
        <dbReference type="SAM" id="Phobius"/>
    </source>
</evidence>
<evidence type="ECO:0000256" key="10">
    <source>
        <dbReference type="ARBA" id="ARBA00023170"/>
    </source>
</evidence>
<evidence type="ECO:0000256" key="5">
    <source>
        <dbReference type="ARBA" id="ARBA00022692"/>
    </source>
</evidence>
<comment type="subcellular location">
    <subcellularLocation>
        <location evidence="1">Membrane</location>
        <topology evidence="1">Multi-pass membrane protein</topology>
    </subcellularLocation>
</comment>
<dbReference type="PRINTS" id="PR00251">
    <property type="entry name" value="BACTRLOPSIN"/>
</dbReference>
<evidence type="ECO:0000256" key="6">
    <source>
        <dbReference type="ARBA" id="ARBA00022925"/>
    </source>
</evidence>
<evidence type="ECO:0000313" key="12">
    <source>
        <dbReference type="EMBL" id="MYL20532.1"/>
    </source>
</evidence>
<feature type="transmembrane region" description="Helical" evidence="11">
    <location>
        <begin position="170"/>
        <end position="194"/>
    </location>
</feature>
<dbReference type="InterPro" id="IPR018229">
    <property type="entry name" value="Rhodopsin_retinal_BS"/>
</dbReference>
<name>A0A845DW38_9BACI</name>
<keyword evidence="8" id="KW-0157">Chromophore</keyword>
<keyword evidence="4" id="KW-0716">Sensory transduction</keyword>
<accession>A0A845DW38</accession>
<evidence type="ECO:0000256" key="8">
    <source>
        <dbReference type="ARBA" id="ARBA00022991"/>
    </source>
</evidence>
<dbReference type="GO" id="GO:0005216">
    <property type="term" value="F:monoatomic ion channel activity"/>
    <property type="evidence" value="ECO:0007669"/>
    <property type="project" value="InterPro"/>
</dbReference>
<keyword evidence="5 11" id="KW-0812">Transmembrane</keyword>
<dbReference type="SMART" id="SM01021">
    <property type="entry name" value="Bac_rhodopsin"/>
    <property type="match status" value="1"/>
</dbReference>
<evidence type="ECO:0000256" key="2">
    <source>
        <dbReference type="ARBA" id="ARBA00008130"/>
    </source>
</evidence>
<protein>
    <submittedName>
        <fullName evidence="12">Lactococcin</fullName>
    </submittedName>
</protein>
<evidence type="ECO:0000256" key="3">
    <source>
        <dbReference type="ARBA" id="ARBA00022543"/>
    </source>
</evidence>
<dbReference type="RefSeq" id="WP_160837306.1">
    <property type="nucleotide sequence ID" value="NZ_WMET01000002.1"/>
</dbReference>
<keyword evidence="3" id="KW-0600">Photoreceptor protein</keyword>
<dbReference type="Proteomes" id="UP000460949">
    <property type="component" value="Unassembled WGS sequence"/>
</dbReference>
<comment type="similarity">
    <text evidence="2">Belongs to the archaeal/bacterial/fungal opsin family.</text>
</comment>
<dbReference type="SUPFAM" id="SSF81321">
    <property type="entry name" value="Family A G protein-coupled receptor-like"/>
    <property type="match status" value="1"/>
</dbReference>
<feature type="transmembrane region" description="Helical" evidence="11">
    <location>
        <begin position="6"/>
        <end position="26"/>
    </location>
</feature>
<evidence type="ECO:0000256" key="9">
    <source>
        <dbReference type="ARBA" id="ARBA00023136"/>
    </source>
</evidence>
<dbReference type="GO" id="GO:0016020">
    <property type="term" value="C:membrane"/>
    <property type="evidence" value="ECO:0007669"/>
    <property type="project" value="UniProtKB-SubCell"/>
</dbReference>
<dbReference type="Gene3D" id="1.20.1070.10">
    <property type="entry name" value="Rhodopsin 7-helix transmembrane proteins"/>
    <property type="match status" value="1"/>
</dbReference>
<keyword evidence="10" id="KW-0675">Receptor</keyword>
<gene>
    <name evidence="12" type="ORF">GLW04_11565</name>
</gene>
<keyword evidence="6" id="KW-0681">Retinal protein</keyword>
<dbReference type="PANTHER" id="PTHR28286">
    <property type="match status" value="1"/>
</dbReference>
<feature type="transmembrane region" description="Helical" evidence="11">
    <location>
        <begin position="130"/>
        <end position="149"/>
    </location>
</feature>
<feature type="transmembrane region" description="Helical" evidence="11">
    <location>
        <begin position="38"/>
        <end position="62"/>
    </location>
</feature>
<keyword evidence="7 11" id="KW-1133">Transmembrane helix</keyword>
<dbReference type="EMBL" id="WMET01000002">
    <property type="protein sequence ID" value="MYL20532.1"/>
    <property type="molecule type" value="Genomic_DNA"/>
</dbReference>